<dbReference type="eggNOG" id="COG3313">
    <property type="taxonomic scope" value="Bacteria"/>
</dbReference>
<evidence type="ECO:0008006" key="3">
    <source>
        <dbReference type="Google" id="ProtNLM"/>
    </source>
</evidence>
<dbReference type="PATRIC" id="fig|1424334.3.peg.1190"/>
<dbReference type="RefSeq" id="WP_024004187.1">
    <property type="nucleotide sequence ID" value="NZ_KI650979.1"/>
</dbReference>
<dbReference type="PANTHER" id="PTHR35175:SF1">
    <property type="entry name" value="OXIDOREDUCTASE"/>
    <property type="match status" value="1"/>
</dbReference>
<evidence type="ECO:0000313" key="2">
    <source>
        <dbReference type="Proteomes" id="UP000018733"/>
    </source>
</evidence>
<dbReference type="EMBL" id="AYXT01000008">
    <property type="protein sequence ID" value="ETF03543.1"/>
    <property type="molecule type" value="Genomic_DNA"/>
</dbReference>
<keyword evidence="2" id="KW-1185">Reference proteome</keyword>
<dbReference type="InterPro" id="IPR010710">
    <property type="entry name" value="DUF1289"/>
</dbReference>
<organism evidence="1 2">
    <name type="scientific">Advenella kashmirensis W13003</name>
    <dbReference type="NCBI Taxonomy" id="1424334"/>
    <lineage>
        <taxon>Bacteria</taxon>
        <taxon>Pseudomonadati</taxon>
        <taxon>Pseudomonadota</taxon>
        <taxon>Betaproteobacteria</taxon>
        <taxon>Burkholderiales</taxon>
        <taxon>Alcaligenaceae</taxon>
    </lineage>
</organism>
<dbReference type="Proteomes" id="UP000018733">
    <property type="component" value="Unassembled WGS sequence"/>
</dbReference>
<dbReference type="HOGENOM" id="CLU_162538_0_2_4"/>
<dbReference type="AlphaFoldDB" id="V8QW38"/>
<reference evidence="1 2" key="1">
    <citation type="journal article" date="2014" name="Genome Announc.">
        <title>Draft Genome Sequence of Advenella kashmirensis Strain W13003, a Polycyclic Aromatic Hydrocarbon-Degrading Bacterium.</title>
        <authorList>
            <person name="Wang X."/>
            <person name="Jin D."/>
            <person name="Zhou L."/>
            <person name="Wu L."/>
            <person name="An W."/>
            <person name="Zhao L."/>
        </authorList>
    </citation>
    <scope>NUCLEOTIDE SEQUENCE [LARGE SCALE GENOMIC DNA]</scope>
    <source>
        <strain evidence="1 2">W13003</strain>
    </source>
</reference>
<accession>V8QW38</accession>
<comment type="caution">
    <text evidence="1">The sequence shown here is derived from an EMBL/GenBank/DDBJ whole genome shotgun (WGS) entry which is preliminary data.</text>
</comment>
<sequence length="88" mass="10364">MEQLEFFEIPSPCRGICEMNSRGLCRGCLRNREERFQWQTFSDARKRDVLRLCIQRRHKLVQEILTARAQAGQSQDDIDDIEPRLPGT</sequence>
<protein>
    <recommendedName>
        <fullName evidence="3">Fe-S protein</fullName>
    </recommendedName>
</protein>
<evidence type="ECO:0000313" key="1">
    <source>
        <dbReference type="EMBL" id="ETF03543.1"/>
    </source>
</evidence>
<dbReference type="Pfam" id="PF06945">
    <property type="entry name" value="DUF1289"/>
    <property type="match status" value="1"/>
</dbReference>
<name>V8QW38_9BURK</name>
<dbReference type="OrthoDB" id="8911262at2"/>
<proteinExistence type="predicted"/>
<dbReference type="PANTHER" id="PTHR35175">
    <property type="entry name" value="DUF1289 DOMAIN-CONTAINING PROTEIN"/>
    <property type="match status" value="1"/>
</dbReference>
<dbReference type="STRING" id="1424334.W822_05965"/>
<gene>
    <name evidence="1" type="ORF">W822_05965</name>
</gene>